<evidence type="ECO:0000313" key="2">
    <source>
        <dbReference type="Ensembl" id="ENSRNOP00000074313.1"/>
    </source>
</evidence>
<dbReference type="PANTHER" id="PTHR14352">
    <property type="entry name" value="HAUS AUGMIN-LIKE COMPLEX SUBUNIT 7"/>
    <property type="match status" value="1"/>
</dbReference>
<dbReference type="ExpressionAtlas" id="Q3ZAU9">
    <property type="expression patterns" value="baseline and differential"/>
</dbReference>
<protein>
    <submittedName>
        <fullName evidence="2">HAUS augmin-like complex, subunit 7</fullName>
    </submittedName>
    <submittedName>
        <fullName evidence="1">Uchl5ip protein</fullName>
    </submittedName>
</protein>
<dbReference type="Bgee" id="ENSRNOG00000055648">
    <property type="expression patterns" value="Expressed in ovary and 19 other cell types or tissues"/>
</dbReference>
<reference evidence="2" key="3">
    <citation type="submission" date="2025-05" db="UniProtKB">
        <authorList>
            <consortium name="Ensembl"/>
        </authorList>
    </citation>
    <scope>IDENTIFICATION</scope>
    <source>
        <strain evidence="2">Brown Norway</strain>
    </source>
</reference>
<reference evidence="2 3" key="2">
    <citation type="journal article" date="2004" name="Nature">
        <title>Genome sequence of the Brown Norway rat yields insights into mammalian evolution.</title>
        <authorList>
            <consortium name="Rat Genome Sequencing Project Consortium"/>
            <person name="Gibbs R.A."/>
            <person name="Weinstock G.M."/>
            <person name="Metzker M.L."/>
            <person name="Muzny D.M."/>
            <person name="Sodergren E.J."/>
            <person name="Scherer S."/>
            <person name="Scott G."/>
            <person name="Steffen D."/>
            <person name="Worley K.C."/>
            <person name="Burch P.E."/>
            <person name="Okwuonu G."/>
            <person name="Hines S."/>
            <person name="Lewis L."/>
            <person name="Deramo C."/>
            <person name="Delgado O."/>
            <person name="Dugan-Rocha S."/>
            <person name="Miner G."/>
            <person name="Morgan M."/>
            <person name="Hawes A."/>
            <person name="Gill R."/>
            <person name="Holt R.A."/>
            <person name="Adams M.D."/>
            <person name="Amanatides P.G."/>
            <person name="Baden-Tillson H."/>
            <person name="Barnstead M."/>
            <person name="Chin S."/>
            <person name="Evans C.A."/>
            <person name="Ferriera S."/>
            <person name="Fosler C."/>
            <person name="Glodek A."/>
            <person name="Gu Z."/>
            <person name="Jennings D."/>
            <person name="Kraft C.L."/>
            <person name="Nguyen T."/>
            <person name="Pfannkoch C.M."/>
            <person name="Sitter C."/>
            <person name="Sutton G.G."/>
            <person name="Venter J.C."/>
            <person name="Woodage T."/>
            <person name="Smith D."/>
            <person name="Lee H.-M."/>
            <person name="Gustafson E."/>
            <person name="Cahill P."/>
            <person name="Kana A."/>
            <person name="Doucette-Stamm L."/>
            <person name="Weinstock K."/>
            <person name="Fechtel K."/>
            <person name="Weiss R.B."/>
            <person name="Dunn D.M."/>
            <person name="Green E.D."/>
            <person name="Blakesley R.W."/>
            <person name="Bouffard G.G."/>
            <person name="De Jong P.J."/>
            <person name="Osoegawa K."/>
            <person name="Zhu B."/>
            <person name="Marra M."/>
            <person name="Schein J."/>
            <person name="Bosdet I."/>
            <person name="Fjell C."/>
            <person name="Jones S."/>
            <person name="Krzywinski M."/>
            <person name="Mathewson C."/>
            <person name="Siddiqui A."/>
            <person name="Wye N."/>
            <person name="McPherson J."/>
            <person name="Zhao S."/>
            <person name="Fraser C.M."/>
            <person name="Shetty J."/>
            <person name="Shatsman S."/>
            <person name="Geer K."/>
            <person name="Chen Y."/>
            <person name="Abramzon S."/>
            <person name="Nierman W.C."/>
            <person name="Havlak P.H."/>
            <person name="Chen R."/>
            <person name="Durbin K.J."/>
            <person name="Egan A."/>
            <person name="Ren Y."/>
            <person name="Song X.-Z."/>
            <person name="Li B."/>
            <person name="Liu Y."/>
            <person name="Qin X."/>
            <person name="Cawley S."/>
            <person name="Cooney A.J."/>
            <person name="D'Souza L.M."/>
            <person name="Martin K."/>
            <person name="Wu J.Q."/>
            <person name="Gonzalez-Garay M.L."/>
            <person name="Jackson A.R."/>
            <person name="Kalafus K.J."/>
            <person name="McLeod M.P."/>
            <person name="Milosavljevic A."/>
            <person name="Virk D."/>
            <person name="Volkov A."/>
            <person name="Wheeler D.A."/>
            <person name="Zhang Z."/>
            <person name="Bailey J.A."/>
            <person name="Eichler E.E."/>
            <person name="Tuzun E."/>
            <person name="Birney E."/>
            <person name="Mongin E."/>
            <person name="Ureta-Vidal A."/>
            <person name="Woodwark C."/>
            <person name="Zdobnov E."/>
            <person name="Bork P."/>
            <person name="Suyama M."/>
            <person name="Torrents D."/>
            <person name="Alexandersson M."/>
            <person name="Trask B.J."/>
            <person name="Young J.M."/>
            <person name="Huang H."/>
            <person name="Wang H."/>
            <person name="Xing H."/>
            <person name="Daniels S."/>
            <person name="Gietzen D."/>
            <person name="Schmidt J."/>
            <person name="Stevens K."/>
            <person name="Vitt U."/>
            <person name="Wingrove J."/>
            <person name="Camara F."/>
            <person name="Mar Alba M."/>
            <person name="Abril J.F."/>
            <person name="Guigo R."/>
            <person name="Smit A."/>
            <person name="Dubchak I."/>
            <person name="Rubin E.M."/>
            <person name="Couronne O."/>
            <person name="Poliakov A."/>
            <person name="Huebner N."/>
            <person name="Ganten D."/>
            <person name="Goesele C."/>
            <person name="Hummel O."/>
            <person name="Kreitler T."/>
            <person name="Lee Y.-A."/>
            <person name="Monti J."/>
            <person name="Schulz H."/>
            <person name="Zimdahl H."/>
            <person name="Himmelbauer H."/>
            <person name="Lehrach H."/>
            <person name="Jacob H.J."/>
            <person name="Bromberg S."/>
            <person name="Gullings-Handley J."/>
            <person name="Jensen-Seaman M.I."/>
            <person name="Kwitek A.E."/>
            <person name="Lazar J."/>
            <person name="Pasko D."/>
            <person name="Tonellato P.J."/>
            <person name="Twigger S."/>
            <person name="Ponting C.P."/>
            <person name="Duarte J.M."/>
            <person name="Rice S."/>
            <person name="Goodstadt L."/>
            <person name="Beatson S.A."/>
            <person name="Emes R.D."/>
            <person name="Winter E.E."/>
            <person name="Webber C."/>
            <person name="Brandt P."/>
            <person name="Nyakatura G."/>
            <person name="Adetobi M."/>
            <person name="Chiaromonte F."/>
            <person name="Elnitski L."/>
            <person name="Eswara P."/>
            <person name="Hardison R.C."/>
            <person name="Hou M."/>
            <person name="Kolbe D."/>
            <person name="Makova K."/>
            <person name="Miller W."/>
            <person name="Nekrutenko A."/>
            <person name="Riemer C."/>
            <person name="Schwartz S."/>
            <person name="Taylor J."/>
            <person name="Yang S."/>
            <person name="Zhang Y."/>
            <person name="Lindpaintner K."/>
            <person name="Andrews T.D."/>
            <person name="Caccamo M."/>
            <person name="Clamp M."/>
            <person name="Clarke L."/>
            <person name="Curwen V."/>
            <person name="Durbin R.M."/>
            <person name="Eyras E."/>
            <person name="Searle S.M."/>
            <person name="Cooper G.M."/>
            <person name="Batzoglou S."/>
            <person name="Brudno M."/>
            <person name="Sidow A."/>
            <person name="Stone E.A."/>
            <person name="Payseur B.A."/>
            <person name="Bourque G."/>
            <person name="Lopez-Otin C."/>
            <person name="Puente X.S."/>
            <person name="Chakrabarti K."/>
            <person name="Chatterji S."/>
            <person name="Dewey C."/>
            <person name="Pachter L."/>
            <person name="Bray N."/>
            <person name="Yap V.B."/>
            <person name="Caspi A."/>
            <person name="Tesler G."/>
            <person name="Pevzner P.A."/>
            <person name="Haussler D."/>
            <person name="Roskin K.M."/>
            <person name="Baertsch R."/>
            <person name="Clawson H."/>
            <person name="Furey T.S."/>
            <person name="Hinrichs A.S."/>
            <person name="Karolchik D."/>
            <person name="Kent W.J."/>
            <person name="Rosenbloom K.R."/>
            <person name="Trumbower H."/>
            <person name="Weirauch M."/>
            <person name="Cooper D.N."/>
            <person name="Stenson P.D."/>
            <person name="Ma B."/>
            <person name="Brent M."/>
            <person name="Arumugam M."/>
            <person name="Shteynberg D."/>
            <person name="Copley R.R."/>
            <person name="Taylor M.S."/>
            <person name="Riethman H."/>
            <person name="Mudunuri U."/>
            <person name="Peterson J."/>
            <person name="Guyer M."/>
            <person name="Felsenfeld A."/>
            <person name="Old S."/>
            <person name="Mockrin S."/>
            <person name="Collins F.S."/>
        </authorList>
    </citation>
    <scope>NUCLEOTIDE SEQUENCE [LARGE SCALE GENOMIC DNA]</scope>
    <source>
        <strain evidence="2 3">Brown Norway</strain>
    </source>
</reference>
<organism evidence="1">
    <name type="scientific">Rattus norvegicus</name>
    <name type="common">Rat</name>
    <dbReference type="NCBI Taxonomy" id="10116"/>
    <lineage>
        <taxon>Eukaryota</taxon>
        <taxon>Metazoa</taxon>
        <taxon>Chordata</taxon>
        <taxon>Craniata</taxon>
        <taxon>Vertebrata</taxon>
        <taxon>Euteleostomi</taxon>
        <taxon>Mammalia</taxon>
        <taxon>Eutheria</taxon>
        <taxon>Euarchontoglires</taxon>
        <taxon>Glires</taxon>
        <taxon>Rodentia</taxon>
        <taxon>Myomorpha</taxon>
        <taxon>Muroidea</taxon>
        <taxon>Muridae</taxon>
        <taxon>Murinae</taxon>
        <taxon>Rattus</taxon>
    </lineage>
</organism>
<sequence length="126" mass="13794">MAEKGAGGGAGGGSDDSYYEDVGDDCVVKAAVEVFEKLKGISCPFLDGLYITEPKTIMELLCRPSKYRLDILEWMCIRVCPSLQDKFSLLKGNAVDMKIQEMVKLGHDLMLCAPDDQDLLMPEGTP</sequence>
<dbReference type="InterPro" id="IPR029711">
    <property type="entry name" value="Haus7-like"/>
</dbReference>
<evidence type="ECO:0000313" key="3">
    <source>
        <dbReference type="Proteomes" id="UP000002494"/>
    </source>
</evidence>
<dbReference type="PANTHER" id="PTHR14352:SF2">
    <property type="entry name" value="HAUS AUGMIN-LIKE COMPLEX SUBUNIT 7"/>
    <property type="match status" value="1"/>
</dbReference>
<evidence type="ECO:0000313" key="1">
    <source>
        <dbReference type="EMBL" id="AAI03641.1"/>
    </source>
</evidence>
<keyword evidence="3" id="KW-1185">Reference proteome</keyword>
<dbReference type="Proteomes" id="UP000002494">
    <property type="component" value="Chromosome X"/>
</dbReference>
<gene>
    <name evidence="2 4" type="primary">Haus7</name>
    <name evidence="1" type="synonym">Uchl5ip</name>
</gene>
<dbReference type="AlphaFoldDB" id="Q3ZAU9"/>
<dbReference type="RGD" id="1562991">
    <property type="gene designation" value="Haus7"/>
</dbReference>
<proteinExistence type="evidence at transcript level"/>
<evidence type="ECO:0000313" key="4">
    <source>
        <dbReference type="RGD" id="1562991"/>
    </source>
</evidence>
<dbReference type="Ensembl" id="ENSRNOT00000080691.3">
    <property type="protein sequence ID" value="ENSRNOP00000074313.1"/>
    <property type="gene ID" value="ENSRNOG00000055648.3"/>
</dbReference>
<dbReference type="EMBL" id="BC103640">
    <property type="protein sequence ID" value="AAI03641.1"/>
    <property type="molecule type" value="mRNA"/>
</dbReference>
<dbReference type="PaxDb" id="10116-ENSRNOP00000043379"/>
<dbReference type="HOGENOM" id="CLU_1980959_0_0_1"/>
<name>Q3ZAU9_RAT</name>
<dbReference type="AGR" id="RGD:1562991"/>
<reference evidence="1" key="1">
    <citation type="journal article" date="2004" name="Genome Res.">
        <title>The status, quality, and expansion of the NIH full-length cDNA project: the Mammalian Gene Collection (MGC).</title>
        <authorList>
            <consortium name="The MGC Project Team"/>
            <person name="Gerhard D.S."/>
            <person name="Wagner L."/>
            <person name="Feingold E.A."/>
            <person name="Shenmen C.M."/>
            <person name="Grouse L.H."/>
            <person name="Schuler G."/>
            <person name="Klein S.L."/>
            <person name="Old S."/>
            <person name="Rasooly R."/>
            <person name="Good P."/>
            <person name="Guyer M."/>
            <person name="Peck A.M."/>
            <person name="Derge J.G."/>
            <person name="Lipman D."/>
            <person name="Collins F.S."/>
            <person name="Jang W."/>
            <person name="Sherry S."/>
            <person name="Feolo M."/>
            <person name="Misquitta L."/>
            <person name="Lee E."/>
            <person name="Rotmistrovsky K."/>
            <person name="Greenhut S.F."/>
            <person name="Schaefer C.F."/>
            <person name="Buetow K."/>
            <person name="Bonner T.I."/>
            <person name="Haussler D."/>
            <person name="Kent J."/>
            <person name="Kiekhaus M."/>
            <person name="Furey T."/>
            <person name="Brent M."/>
            <person name="Prange C."/>
            <person name="Schreiber K."/>
            <person name="Shapiro N."/>
            <person name="Bhat N.K."/>
            <person name="Hopkins R.F."/>
            <person name="Hsie F."/>
            <person name="Driscoll T."/>
            <person name="Soares M.B."/>
            <person name="Casavant T.L."/>
            <person name="Scheetz T.E."/>
            <person name="Brown-stein M.J."/>
            <person name="Usdin T.B."/>
            <person name="Toshiyuki S."/>
            <person name="Carninci P."/>
            <person name="Piao Y."/>
            <person name="Dudekula D.B."/>
            <person name="Ko M.S."/>
            <person name="Kawakami K."/>
            <person name="Suzuki Y."/>
            <person name="Sugano S."/>
            <person name="Gruber C.E."/>
            <person name="Smith M.R."/>
            <person name="Simmons B."/>
            <person name="Moore T."/>
            <person name="Waterman R."/>
            <person name="Johnson S.L."/>
            <person name="Ruan Y."/>
            <person name="Wei C.L."/>
            <person name="Mathavan S."/>
            <person name="Gunaratne P.H."/>
            <person name="Wu J."/>
            <person name="Garcia A.M."/>
            <person name="Hulyk S.W."/>
            <person name="Fuh E."/>
            <person name="Yuan Y."/>
            <person name="Sneed A."/>
            <person name="Kowis C."/>
            <person name="Hodgson A."/>
            <person name="Muzny D.M."/>
            <person name="McPherson J."/>
            <person name="Gibbs R.A."/>
            <person name="Fahey J."/>
            <person name="Helton E."/>
            <person name="Ketteman M."/>
            <person name="Madan A."/>
            <person name="Rodrigues S."/>
            <person name="Sanchez A."/>
            <person name="Whiting M."/>
            <person name="Madari A."/>
            <person name="Young A.C."/>
            <person name="Wetherby K.D."/>
            <person name="Granite S.J."/>
            <person name="Kwong P.N."/>
            <person name="Brinkley C.P."/>
            <person name="Pearson R.L."/>
            <person name="Bouffard G.G."/>
            <person name="Blakesly R.W."/>
            <person name="Green E.D."/>
            <person name="Dickson M.C."/>
            <person name="Rodriguez A.C."/>
            <person name="Grimwood J."/>
            <person name="Schmutz J."/>
            <person name="Myers R.M."/>
            <person name="Butterfield Y.S."/>
            <person name="Griffith M."/>
            <person name="Griffith O.L."/>
            <person name="Krzywinski M.I."/>
            <person name="Liao N."/>
            <person name="Morin R."/>
            <person name="Morrin R."/>
            <person name="Palmquist D."/>
            <person name="Petrescu A.S."/>
            <person name="Skalska U."/>
            <person name="Smailus D.E."/>
            <person name="Stott J.M."/>
            <person name="Schnerch A."/>
            <person name="Schein J.E."/>
            <person name="Jones S.J."/>
            <person name="Holt R.A."/>
            <person name="Baross A."/>
            <person name="Marra M.A."/>
            <person name="Clifton S."/>
            <person name="Makowski K.A."/>
            <person name="Bosak S."/>
            <person name="Malek J."/>
        </authorList>
    </citation>
    <scope>NUCLEOTIDE SEQUENCE [LARGE SCALE MRNA]</scope>
    <source>
        <tissue evidence="1">Testis</tissue>
    </source>
</reference>
<dbReference type="GeneTree" id="ENSGT00390000003937"/>
<dbReference type="eggNOG" id="ENOG502RYVK">
    <property type="taxonomic scope" value="Eukaryota"/>
</dbReference>
<accession>Q3ZAU9</accession>